<dbReference type="Proteomes" id="UP000617531">
    <property type="component" value="Unassembled WGS sequence"/>
</dbReference>
<dbReference type="GO" id="GO:0050660">
    <property type="term" value="F:flavin adenine dinucleotide binding"/>
    <property type="evidence" value="ECO:0007669"/>
    <property type="project" value="TreeGrafter"/>
</dbReference>
<dbReference type="InterPro" id="IPR036188">
    <property type="entry name" value="FAD/NAD-bd_sf"/>
</dbReference>
<proteinExistence type="predicted"/>
<dbReference type="Gene3D" id="3.50.50.60">
    <property type="entry name" value="FAD/NAD(P)-binding domain"/>
    <property type="match status" value="2"/>
</dbReference>
<keyword evidence="3" id="KW-1185">Reference proteome</keyword>
<reference evidence="2" key="2">
    <citation type="submission" date="2020-09" db="EMBL/GenBank/DDBJ databases">
        <authorList>
            <person name="Sun Q."/>
            <person name="Zhou Y."/>
        </authorList>
    </citation>
    <scope>NUCLEOTIDE SEQUENCE</scope>
    <source>
        <strain evidence="2">CGMCC 1.16548</strain>
    </source>
</reference>
<dbReference type="EMBL" id="BNAI01000003">
    <property type="protein sequence ID" value="GHF17738.1"/>
    <property type="molecule type" value="Genomic_DNA"/>
</dbReference>
<accession>A0A8J3GR23</accession>
<dbReference type="PRINTS" id="PR00411">
    <property type="entry name" value="PNDRDTASEI"/>
</dbReference>
<name>A0A8J3GR23_9MICO</name>
<keyword evidence="1" id="KW-0560">Oxidoreductase</keyword>
<evidence type="ECO:0000256" key="1">
    <source>
        <dbReference type="ARBA" id="ARBA00023002"/>
    </source>
</evidence>
<dbReference type="RefSeq" id="WP_191283173.1">
    <property type="nucleotide sequence ID" value="NZ_BNAI01000003.1"/>
</dbReference>
<organism evidence="2 3">
    <name type="scientific">Pseudolysinimonas yzui</name>
    <dbReference type="NCBI Taxonomy" id="2708254"/>
    <lineage>
        <taxon>Bacteria</taxon>
        <taxon>Bacillati</taxon>
        <taxon>Actinomycetota</taxon>
        <taxon>Actinomycetes</taxon>
        <taxon>Micrococcales</taxon>
        <taxon>Microbacteriaceae</taxon>
        <taxon>Pseudolysinimonas</taxon>
    </lineage>
</organism>
<gene>
    <name evidence="2" type="ORF">GCM10011600_18220</name>
</gene>
<dbReference type="PANTHER" id="PTHR43539:SF68">
    <property type="entry name" value="FLAVIN-BINDING MONOOXYGENASE-LIKE PROTEIN (AFU_ORTHOLOGUE AFUA_4G09220)"/>
    <property type="match status" value="1"/>
</dbReference>
<protein>
    <submittedName>
        <fullName evidence="2">FAD-dependent oxidoreductase</fullName>
    </submittedName>
</protein>
<dbReference type="SUPFAM" id="SSF51905">
    <property type="entry name" value="FAD/NAD(P)-binding domain"/>
    <property type="match status" value="2"/>
</dbReference>
<dbReference type="PANTHER" id="PTHR43539">
    <property type="entry name" value="FLAVIN-BINDING MONOOXYGENASE-LIKE PROTEIN (AFU_ORTHOLOGUE AFUA_4G09220)"/>
    <property type="match status" value="1"/>
</dbReference>
<comment type="caution">
    <text evidence="2">The sequence shown here is derived from an EMBL/GenBank/DDBJ whole genome shotgun (WGS) entry which is preliminary data.</text>
</comment>
<dbReference type="Pfam" id="PF13738">
    <property type="entry name" value="Pyr_redox_3"/>
    <property type="match status" value="1"/>
</dbReference>
<reference evidence="2" key="1">
    <citation type="journal article" date="2014" name="Int. J. Syst. Evol. Microbiol.">
        <title>Complete genome sequence of Corynebacterium casei LMG S-19264T (=DSM 44701T), isolated from a smear-ripened cheese.</title>
        <authorList>
            <consortium name="US DOE Joint Genome Institute (JGI-PGF)"/>
            <person name="Walter F."/>
            <person name="Albersmeier A."/>
            <person name="Kalinowski J."/>
            <person name="Ruckert C."/>
        </authorList>
    </citation>
    <scope>NUCLEOTIDE SEQUENCE</scope>
    <source>
        <strain evidence="2">CGMCC 1.16548</strain>
    </source>
</reference>
<dbReference type="AlphaFoldDB" id="A0A8J3GR23"/>
<evidence type="ECO:0000313" key="3">
    <source>
        <dbReference type="Proteomes" id="UP000617531"/>
    </source>
</evidence>
<dbReference type="GO" id="GO:0004497">
    <property type="term" value="F:monooxygenase activity"/>
    <property type="evidence" value="ECO:0007669"/>
    <property type="project" value="TreeGrafter"/>
</dbReference>
<dbReference type="InterPro" id="IPR050982">
    <property type="entry name" value="Auxin_biosynth/cation_transpt"/>
</dbReference>
<evidence type="ECO:0000313" key="2">
    <source>
        <dbReference type="EMBL" id="GHF17738.1"/>
    </source>
</evidence>
<sequence length="601" mass="64897">MTDVVAHAPASTPSTHAASAETIAWWVAELGTALASRNAPAIRELFGAAATVRDLLALSWDFRNAVGRDEIVALLSGPDATPPLTIEVRPGSTPLLADEDGRLTAAAFLRFTTATGSGDGYVKVATDDDGRWRAEAFVLALASLDSHPEQLDDNRPTGRAHGPKLNRVGWREDLDPEFTKQDPTAIIIGAGHNGLMLAARLRALGIPALTIERNERVGDNWRKRYSSLALHTPLASDGLPYIPYPPTWTRFTPKDKLADFLECYATLLDLPVWTGSRVENVRFDDDTQRWTLDVVRADGSRRAMATPHLVFATGMNGEPFLPDLPGMKDYRGTLIHAVDYRGHAEWAGKKAIVIGSGVSGHDLAQDLAEHGVDVTMIQRSGTVVMNTSTFHTVMHANHVSGQYTAEDADLVNSAVPFGLLPSYGAKQLELAHELDGDLLPALEKAGFELSEGPDGQGVLGLIFGQNSTGYYYNAGASELIADGTIKLRHGNVVAATPTGIALDDGTTLDADLVIFATGYRSPTVAVERLLGEKIARQLQEFANVSSDREYGRLWRRSGIDRLWFMISLGIGDGRFYSRLLALQIAAIEAGTMPLTESKALA</sequence>